<dbReference type="PANTHER" id="PTHR19288">
    <property type="entry name" value="4-NITROPHENYLPHOSPHATASE-RELATED"/>
    <property type="match status" value="1"/>
</dbReference>
<dbReference type="InterPro" id="IPR023214">
    <property type="entry name" value="HAD_sf"/>
</dbReference>
<keyword evidence="2" id="KW-1185">Reference proteome</keyword>
<proteinExistence type="predicted"/>
<protein>
    <submittedName>
        <fullName evidence="1">Uncharacterized protein</fullName>
    </submittedName>
</protein>
<dbReference type="InterPro" id="IPR036412">
    <property type="entry name" value="HAD-like_sf"/>
</dbReference>
<dbReference type="Pfam" id="PF13344">
    <property type="entry name" value="Hydrolase_6"/>
    <property type="match status" value="1"/>
</dbReference>
<dbReference type="EMBL" id="CP031051">
    <property type="protein sequence ID" value="QDZ25570.1"/>
    <property type="molecule type" value="Genomic_DNA"/>
</dbReference>
<dbReference type="Pfam" id="PF13242">
    <property type="entry name" value="Hydrolase_like"/>
    <property type="match status" value="1"/>
</dbReference>
<dbReference type="GO" id="GO:0009507">
    <property type="term" value="C:chloroplast"/>
    <property type="evidence" value="ECO:0007669"/>
    <property type="project" value="TreeGrafter"/>
</dbReference>
<evidence type="ECO:0000313" key="2">
    <source>
        <dbReference type="Proteomes" id="UP000316726"/>
    </source>
</evidence>
<dbReference type="Proteomes" id="UP000316726">
    <property type="component" value="Chromosome 18"/>
</dbReference>
<dbReference type="GO" id="GO:0016791">
    <property type="term" value="F:phosphatase activity"/>
    <property type="evidence" value="ECO:0007669"/>
    <property type="project" value="TreeGrafter"/>
</dbReference>
<name>A0A5B8N168_9CHLO</name>
<dbReference type="AlphaFoldDB" id="A0A5B8N168"/>
<dbReference type="InterPro" id="IPR006357">
    <property type="entry name" value="HAD-SF_hydro_IIA"/>
</dbReference>
<dbReference type="STRING" id="1764295.A0A5B8N168"/>
<sequence>MGASMARRKECAARTRASARPEGEGLLEVLTKRYDTFFLDQFGVLHDGKEPYPRARELCRALAEDEGKRLVILSNSSRLSSSTFDRLESMGFRKEWFLGAVTSGDVAQYALNASQGKELTSDKGYEGLWRDLQLPPAGEEGSVAANLSCIHFTWSERGSSDGFKSAFDPLKEVPRVRAVNEPKNADFILIHGTEAQTVVEGGGERRVVPRSREEIDGVLVACADLGLPMLVANPDLVTVSGGQLVDMPGKFGRRYRELGIGEEHVHLLGKPNKMIYDIASMRYGIEKSDRGRTVAVGDSIEHDIKGAVDFGVDSLFITSGIHKTDVHPNQGEDFDAEALEALAQVHTNGVLPTIVSEHFQ</sequence>
<dbReference type="OrthoDB" id="426235at2759"/>
<reference evidence="1 2" key="1">
    <citation type="submission" date="2018-07" db="EMBL/GenBank/DDBJ databases">
        <title>The complete nuclear genome of the prasinophyte Chloropicon primus (CCMP1205).</title>
        <authorList>
            <person name="Pombert J.-F."/>
            <person name="Otis C."/>
            <person name="Turmel M."/>
            <person name="Lemieux C."/>
        </authorList>
    </citation>
    <scope>NUCLEOTIDE SEQUENCE [LARGE SCALE GENOMIC DNA]</scope>
    <source>
        <strain evidence="1 2">CCMP1205</strain>
    </source>
</reference>
<gene>
    <name evidence="1" type="ORF">A3770_18p80880</name>
</gene>
<dbReference type="PANTHER" id="PTHR19288:SF90">
    <property type="entry name" value="OS08G0542600 PROTEIN"/>
    <property type="match status" value="1"/>
</dbReference>
<evidence type="ECO:0000313" key="1">
    <source>
        <dbReference type="EMBL" id="QDZ25570.1"/>
    </source>
</evidence>
<dbReference type="SUPFAM" id="SSF56784">
    <property type="entry name" value="HAD-like"/>
    <property type="match status" value="1"/>
</dbReference>
<accession>A0A5B8N168</accession>
<organism evidence="1 2">
    <name type="scientific">Chloropicon primus</name>
    <dbReference type="NCBI Taxonomy" id="1764295"/>
    <lineage>
        <taxon>Eukaryota</taxon>
        <taxon>Viridiplantae</taxon>
        <taxon>Chlorophyta</taxon>
        <taxon>Chloropicophyceae</taxon>
        <taxon>Chloropicales</taxon>
        <taxon>Chloropicaceae</taxon>
        <taxon>Chloropicon</taxon>
    </lineage>
</organism>
<dbReference type="Gene3D" id="3.40.50.1000">
    <property type="entry name" value="HAD superfamily/HAD-like"/>
    <property type="match status" value="2"/>
</dbReference>